<dbReference type="PROSITE" id="PS00094">
    <property type="entry name" value="C5_MTASE_1"/>
    <property type="match status" value="1"/>
</dbReference>
<comment type="catalytic activity">
    <reaction evidence="14">
        <text>a 2'-deoxycytidine in DNA + S-adenosyl-L-methionine = a 5-methyl-2'-deoxycytidine in DNA + S-adenosyl-L-homocysteine + H(+)</text>
        <dbReference type="Rhea" id="RHEA:13681"/>
        <dbReference type="Rhea" id="RHEA-COMP:11369"/>
        <dbReference type="Rhea" id="RHEA-COMP:11370"/>
        <dbReference type="ChEBI" id="CHEBI:15378"/>
        <dbReference type="ChEBI" id="CHEBI:57856"/>
        <dbReference type="ChEBI" id="CHEBI:59789"/>
        <dbReference type="ChEBI" id="CHEBI:85452"/>
        <dbReference type="ChEBI" id="CHEBI:85454"/>
        <dbReference type="EC" id="2.1.1.37"/>
    </reaction>
</comment>
<dbReference type="GO" id="GO:0009307">
    <property type="term" value="P:DNA restriction-modification system"/>
    <property type="evidence" value="ECO:0007669"/>
    <property type="project" value="UniProtKB-KW"/>
</dbReference>
<evidence type="ECO:0000256" key="12">
    <source>
        <dbReference type="PROSITE-ProRule" id="PRU01016"/>
    </source>
</evidence>
<comment type="similarity">
    <text evidence="12 13">Belongs to the class I-like SAM-binding methyltransferase superfamily. C5-methyltransferase family.</text>
</comment>
<dbReference type="Gene3D" id="3.40.50.150">
    <property type="entry name" value="Vaccinia Virus protein VP39"/>
    <property type="match status" value="1"/>
</dbReference>
<dbReference type="InterPro" id="IPR001525">
    <property type="entry name" value="C5_MeTfrase"/>
</dbReference>
<keyword evidence="11" id="KW-0238">DNA-binding</keyword>
<evidence type="ECO:0000256" key="10">
    <source>
        <dbReference type="ARBA" id="ARBA00022932"/>
    </source>
</evidence>
<dbReference type="SUPFAM" id="SSF55979">
    <property type="entry name" value="DNA clamp"/>
    <property type="match status" value="1"/>
</dbReference>
<feature type="domain" description="DNA polymerase III beta sliding clamp C-terminal" evidence="15">
    <location>
        <begin position="449"/>
        <end position="551"/>
    </location>
</feature>
<dbReference type="GO" id="GO:0032259">
    <property type="term" value="P:methylation"/>
    <property type="evidence" value="ECO:0007669"/>
    <property type="project" value="UniProtKB-KW"/>
</dbReference>
<dbReference type="Pfam" id="PF00145">
    <property type="entry name" value="DNA_methylase"/>
    <property type="match status" value="1"/>
</dbReference>
<accession>B1IGB6</accession>
<dbReference type="CDD" id="cd00140">
    <property type="entry name" value="beta_clamp"/>
    <property type="match status" value="1"/>
</dbReference>
<dbReference type="GO" id="GO:0009360">
    <property type="term" value="C:DNA polymerase III complex"/>
    <property type="evidence" value="ECO:0007669"/>
    <property type="project" value="InterPro"/>
</dbReference>
<feature type="active site" evidence="12">
    <location>
        <position position="76"/>
    </location>
</feature>
<dbReference type="EC" id="2.1.1.37" evidence="14"/>
<evidence type="ECO:0000256" key="3">
    <source>
        <dbReference type="ARBA" id="ARBA00022490"/>
    </source>
</evidence>
<organism evidence="16 17">
    <name type="scientific">Clostridium botulinum (strain Okra / Type B1)</name>
    <dbReference type="NCBI Taxonomy" id="498213"/>
    <lineage>
        <taxon>Bacteria</taxon>
        <taxon>Bacillati</taxon>
        <taxon>Bacillota</taxon>
        <taxon>Clostridia</taxon>
        <taxon>Eubacteriales</taxon>
        <taxon>Clostridiaceae</taxon>
        <taxon>Clostridium</taxon>
    </lineage>
</organism>
<keyword evidence="8" id="KW-0235">DNA replication</keyword>
<evidence type="ECO:0000256" key="7">
    <source>
        <dbReference type="ARBA" id="ARBA00022695"/>
    </source>
</evidence>
<dbReference type="InterPro" id="IPR046938">
    <property type="entry name" value="DNA_clamp_sf"/>
</dbReference>
<evidence type="ECO:0000256" key="8">
    <source>
        <dbReference type="ARBA" id="ARBA00022705"/>
    </source>
</evidence>
<keyword evidence="10" id="KW-0239">DNA-directed DNA polymerase</keyword>
<dbReference type="Proteomes" id="UP000008541">
    <property type="component" value="Chromosome"/>
</dbReference>
<proteinExistence type="inferred from homology"/>
<evidence type="ECO:0000313" key="17">
    <source>
        <dbReference type="Proteomes" id="UP000008541"/>
    </source>
</evidence>
<dbReference type="HOGENOM" id="CLU_006958_0_6_9"/>
<comment type="similarity">
    <text evidence="2">Belongs to the beta sliding clamp family.</text>
</comment>
<keyword evidence="5 12" id="KW-0808">Transferase</keyword>
<dbReference type="InterPro" id="IPR001001">
    <property type="entry name" value="DNA_polIII_beta"/>
</dbReference>
<dbReference type="GO" id="GO:0008408">
    <property type="term" value="F:3'-5' exonuclease activity"/>
    <property type="evidence" value="ECO:0007669"/>
    <property type="project" value="InterPro"/>
</dbReference>
<dbReference type="SUPFAM" id="SSF53335">
    <property type="entry name" value="S-adenosyl-L-methionine-dependent methyltransferases"/>
    <property type="match status" value="1"/>
</dbReference>
<evidence type="ECO:0000256" key="6">
    <source>
        <dbReference type="ARBA" id="ARBA00022691"/>
    </source>
</evidence>
<keyword evidence="7" id="KW-0548">Nucleotidyltransferase</keyword>
<evidence type="ECO:0000256" key="13">
    <source>
        <dbReference type="RuleBase" id="RU000416"/>
    </source>
</evidence>
<sequence length="561" mass="64655">MLKVRTLFSGIGSPERALKDLQIPYELVDFCEVDKYAVKSYCSVHGVSEEKNLGDITKVWGRNLPYADLLVWGFPCPDISVAGKQKGIKEGETRSGLYYEGFRILKETRPKYSIIENVKNLVGKRFKADFESMLEDIESLGYNNYWKVLNAKDYGIPQNRERVFIVSIRKDIDTGIFSFPKGFDNGLRLKDFLENEVDEKYYISEKATQGLLRALKRPHTPKMLNKDSEYSPTLDTRVGALTHRSPYMCIPCITPDRAEKRQNGRRFKENGDPMFTLTSQDRHGILQVGNIVDTGNWGNPQRGRIYSPDGISPALNTVGGGGLEPKILKYKRTEYRIRKLTPKECWRLMGFTDEDFQKAKDEIRPILNGICINKNEFIALDGYRLALRKGNFETKEPVIVAADLIKVINKVKYECNVKIYYNDNYVKFKFDDLEIVGYRRQGNYINYNSIIPENYNTKVTLKIKPILDILKDYKKNKFKVVDLDFQNDKLIIKANNDIATVEESITIELQGEPLEISFNADYLIDAFKNYDNATLELTYCVNPMVIRENNKLDLVLPVRKK</sequence>
<dbReference type="InterPro" id="IPR029063">
    <property type="entry name" value="SAM-dependent_MTases_sf"/>
</dbReference>
<dbReference type="GO" id="GO:0003677">
    <property type="term" value="F:DNA binding"/>
    <property type="evidence" value="ECO:0007669"/>
    <property type="project" value="UniProtKB-KW"/>
</dbReference>
<dbReference type="PRINTS" id="PR00105">
    <property type="entry name" value="C5METTRFRASE"/>
</dbReference>
<evidence type="ECO:0000256" key="1">
    <source>
        <dbReference type="ARBA" id="ARBA00004496"/>
    </source>
</evidence>
<keyword evidence="3" id="KW-0963">Cytoplasm</keyword>
<dbReference type="KEGG" id="cbb:CLD_2435"/>
<reference evidence="16 17" key="1">
    <citation type="journal article" date="2007" name="PLoS ONE">
        <title>Analysis of the neurotoxin complex genes in Clostridium botulinum A1-A4 and B1 strains: BoNT/A3, /Ba4 and /B1 clusters are located within plasmids.</title>
        <authorList>
            <person name="Smith T.J."/>
            <person name="Hill K.K."/>
            <person name="Foley B.T."/>
            <person name="Detter J.C."/>
            <person name="Munk A.C."/>
            <person name="Bruce D.C."/>
            <person name="Doggett N.A."/>
            <person name="Smith L.A."/>
            <person name="Marks J.D."/>
            <person name="Xie G."/>
            <person name="Brettin T.S."/>
        </authorList>
    </citation>
    <scope>NUCLEOTIDE SEQUENCE [LARGE SCALE GENOMIC DNA]</scope>
    <source>
        <strain evidence="17">Okra / Type B1</strain>
    </source>
</reference>
<dbReference type="InterPro" id="IPR022635">
    <property type="entry name" value="DNA_polIII_beta_C"/>
</dbReference>
<dbReference type="NCBIfam" id="TIGR00675">
    <property type="entry name" value="dcm"/>
    <property type="match status" value="1"/>
</dbReference>
<dbReference type="GO" id="GO:0003887">
    <property type="term" value="F:DNA-directed DNA polymerase activity"/>
    <property type="evidence" value="ECO:0007669"/>
    <property type="project" value="UniProtKB-KW"/>
</dbReference>
<gene>
    <name evidence="16" type="ordered locus">CLD_2435</name>
</gene>
<protein>
    <recommendedName>
        <fullName evidence="14">Cytosine-specific methyltransferase</fullName>
        <ecNumber evidence="14">2.1.1.37</ecNumber>
    </recommendedName>
</protein>
<keyword evidence="6 12" id="KW-0949">S-adenosyl-L-methionine</keyword>
<dbReference type="PROSITE" id="PS51679">
    <property type="entry name" value="SAM_MT_C5"/>
    <property type="match status" value="1"/>
</dbReference>
<dbReference type="GO" id="GO:0005737">
    <property type="term" value="C:cytoplasm"/>
    <property type="evidence" value="ECO:0007669"/>
    <property type="project" value="UniProtKB-SubCell"/>
</dbReference>
<dbReference type="RefSeq" id="WP_015958155.1">
    <property type="nucleotide sequence ID" value="NC_010516.1"/>
</dbReference>
<evidence type="ECO:0000256" key="9">
    <source>
        <dbReference type="ARBA" id="ARBA00022747"/>
    </source>
</evidence>
<evidence type="ECO:0000256" key="14">
    <source>
        <dbReference type="RuleBase" id="RU000417"/>
    </source>
</evidence>
<dbReference type="GO" id="GO:0003886">
    <property type="term" value="F:DNA (cytosine-5-)-methyltransferase activity"/>
    <property type="evidence" value="ECO:0007669"/>
    <property type="project" value="UniProtKB-EC"/>
</dbReference>
<keyword evidence="4 12" id="KW-0489">Methyltransferase</keyword>
<evidence type="ECO:0000259" key="15">
    <source>
        <dbReference type="Pfam" id="PF02768"/>
    </source>
</evidence>
<comment type="subcellular location">
    <subcellularLocation>
        <location evidence="1">Cytoplasm</location>
    </subcellularLocation>
</comment>
<keyword evidence="9" id="KW-0680">Restriction system</keyword>
<dbReference type="InterPro" id="IPR018117">
    <property type="entry name" value="C5_DNA_meth_AS"/>
</dbReference>
<dbReference type="AlphaFoldDB" id="B1IGB6"/>
<dbReference type="Gene3D" id="3.10.150.10">
    <property type="entry name" value="DNA Polymerase III, subunit A, domain 2"/>
    <property type="match status" value="1"/>
</dbReference>
<dbReference type="Gene3D" id="3.70.10.10">
    <property type="match status" value="1"/>
</dbReference>
<dbReference type="PANTHER" id="PTHR30478">
    <property type="entry name" value="DNA POLYMERASE III SUBUNIT BETA"/>
    <property type="match status" value="1"/>
</dbReference>
<evidence type="ECO:0000256" key="4">
    <source>
        <dbReference type="ARBA" id="ARBA00022603"/>
    </source>
</evidence>
<dbReference type="REBASE" id="17436">
    <property type="entry name" value="M.CboB1ORF2435P"/>
</dbReference>
<name>B1IGB6_CLOBK</name>
<evidence type="ECO:0000256" key="11">
    <source>
        <dbReference type="ARBA" id="ARBA00023125"/>
    </source>
</evidence>
<evidence type="ECO:0000256" key="2">
    <source>
        <dbReference type="ARBA" id="ARBA00010752"/>
    </source>
</evidence>
<dbReference type="SMART" id="SM00480">
    <property type="entry name" value="POL3Bc"/>
    <property type="match status" value="1"/>
</dbReference>
<dbReference type="Gene3D" id="3.90.120.10">
    <property type="entry name" value="DNA Methylase, subunit A, domain 2"/>
    <property type="match status" value="1"/>
</dbReference>
<dbReference type="PANTHER" id="PTHR30478:SF0">
    <property type="entry name" value="BETA SLIDING CLAMP"/>
    <property type="match status" value="1"/>
</dbReference>
<dbReference type="GO" id="GO:0006271">
    <property type="term" value="P:DNA strand elongation involved in DNA replication"/>
    <property type="evidence" value="ECO:0007669"/>
    <property type="project" value="TreeGrafter"/>
</dbReference>
<dbReference type="Pfam" id="PF02768">
    <property type="entry name" value="DNA_pol3_beta_3"/>
    <property type="match status" value="1"/>
</dbReference>
<dbReference type="EMBL" id="CP000939">
    <property type="protein sequence ID" value="ACA46803.1"/>
    <property type="molecule type" value="Genomic_DNA"/>
</dbReference>
<evidence type="ECO:0000256" key="5">
    <source>
        <dbReference type="ARBA" id="ARBA00022679"/>
    </source>
</evidence>
<evidence type="ECO:0000313" key="16">
    <source>
        <dbReference type="EMBL" id="ACA46803.1"/>
    </source>
</evidence>